<protein>
    <submittedName>
        <fullName evidence="2">Uncharacterized protein</fullName>
    </submittedName>
</protein>
<comment type="caution">
    <text evidence="2">The sequence shown here is derived from an EMBL/GenBank/DDBJ whole genome shotgun (WGS) entry which is preliminary data.</text>
</comment>
<dbReference type="OrthoDB" id="4524486at2"/>
<evidence type="ECO:0000256" key="1">
    <source>
        <dbReference type="SAM" id="Phobius"/>
    </source>
</evidence>
<evidence type="ECO:0000313" key="2">
    <source>
        <dbReference type="EMBL" id="RMB83922.1"/>
    </source>
</evidence>
<accession>A0A3M0I6K6</accession>
<sequence>MICPHCEKSLLRKERPGNVCGKCGRGYALDPKTNPLRLNDLRVRRIAAGLTQDGELPCTPGQLWYALARKSLRDTQVEMGCAVVLTVFGGVAVFIALGAEVVAFGVVGGLLLLTALGFVVARVLGFGRGRPRLGRTAFRTGPLQEWQRVYGSLPPGVIDDSRYPSPGAHPAHGGADPAPAPGAPADGLVLVCPDRSVAVFLDAAGLPARYGLTLVADPAALLAAPGAGPVLVLHDADARGLLLVQRVRTAQPGRRVVDVGLPLGAVHGHARAVPVRGESPGPSVMAPLRNSGEFSRDQLTWLAKGWGFPLVGVPPAKLLAVVSRAVERAGAAADPQRRRAASVGFLTWPGESG</sequence>
<proteinExistence type="predicted"/>
<evidence type="ECO:0000313" key="3">
    <source>
        <dbReference type="Proteomes" id="UP000270471"/>
    </source>
</evidence>
<keyword evidence="1" id="KW-0812">Transmembrane</keyword>
<keyword evidence="3" id="KW-1185">Reference proteome</keyword>
<keyword evidence="1" id="KW-0472">Membrane</keyword>
<keyword evidence="1" id="KW-1133">Transmembrane helix</keyword>
<name>A0A3M0I6K6_9ACTN</name>
<organism evidence="2 3">
    <name type="scientific">Streptomyces shenzhenensis</name>
    <dbReference type="NCBI Taxonomy" id="943815"/>
    <lineage>
        <taxon>Bacteria</taxon>
        <taxon>Bacillati</taxon>
        <taxon>Actinomycetota</taxon>
        <taxon>Actinomycetes</taxon>
        <taxon>Kitasatosporales</taxon>
        <taxon>Streptomycetaceae</taxon>
        <taxon>Streptomyces</taxon>
    </lineage>
</organism>
<feature type="transmembrane region" description="Helical" evidence="1">
    <location>
        <begin position="79"/>
        <end position="97"/>
    </location>
</feature>
<gene>
    <name evidence="2" type="ORF">CTZ28_20595</name>
</gene>
<dbReference type="RefSeq" id="WP_121891149.1">
    <property type="nucleotide sequence ID" value="NZ_PENI01000013.1"/>
</dbReference>
<feature type="transmembrane region" description="Helical" evidence="1">
    <location>
        <begin position="103"/>
        <end position="125"/>
    </location>
</feature>
<reference evidence="2 3" key="1">
    <citation type="submission" date="2017-11" db="EMBL/GenBank/DDBJ databases">
        <title>Draft genome of actinobacteria isolated from guarana (Paullinia cupana (Mart.) Ducke.</title>
        <authorList>
            <person name="Siqueira K.A."/>
            <person name="Liotti R.G."/>
            <person name="Mendes T.A.O."/>
            <person name="Soares M.A."/>
        </authorList>
    </citation>
    <scope>NUCLEOTIDE SEQUENCE [LARGE SCALE GENOMIC DNA]</scope>
    <source>
        <strain evidence="2 3">193</strain>
    </source>
</reference>
<dbReference type="EMBL" id="PENI01000013">
    <property type="protein sequence ID" value="RMB83922.1"/>
    <property type="molecule type" value="Genomic_DNA"/>
</dbReference>
<dbReference type="Proteomes" id="UP000270471">
    <property type="component" value="Unassembled WGS sequence"/>
</dbReference>
<dbReference type="AlphaFoldDB" id="A0A3M0I6K6"/>